<dbReference type="AlphaFoldDB" id="A0A1I1QQA9"/>
<proteinExistence type="predicted"/>
<organism evidence="2 3">
    <name type="scientific">Clostridium uliginosum</name>
    <dbReference type="NCBI Taxonomy" id="119641"/>
    <lineage>
        <taxon>Bacteria</taxon>
        <taxon>Bacillati</taxon>
        <taxon>Bacillota</taxon>
        <taxon>Clostridia</taxon>
        <taxon>Eubacteriales</taxon>
        <taxon>Clostridiaceae</taxon>
        <taxon>Clostridium</taxon>
    </lineage>
</organism>
<name>A0A1I1QQA9_9CLOT</name>
<evidence type="ECO:0000313" key="3">
    <source>
        <dbReference type="Proteomes" id="UP000199263"/>
    </source>
</evidence>
<protein>
    <submittedName>
        <fullName evidence="2">Uncharacterized protein</fullName>
    </submittedName>
</protein>
<dbReference type="Proteomes" id="UP000199263">
    <property type="component" value="Unassembled WGS sequence"/>
</dbReference>
<feature type="region of interest" description="Disordered" evidence="1">
    <location>
        <begin position="1"/>
        <end position="46"/>
    </location>
</feature>
<dbReference type="EMBL" id="FOMG01000026">
    <property type="protein sequence ID" value="SFD24304.1"/>
    <property type="molecule type" value="Genomic_DNA"/>
</dbReference>
<reference evidence="2 3" key="1">
    <citation type="submission" date="2016-10" db="EMBL/GenBank/DDBJ databases">
        <authorList>
            <person name="de Groot N.N."/>
        </authorList>
    </citation>
    <scope>NUCLEOTIDE SEQUENCE [LARGE SCALE GENOMIC DNA]</scope>
    <source>
        <strain evidence="2 3">DSM 12992</strain>
    </source>
</reference>
<gene>
    <name evidence="2" type="ORF">SAMN05421842_12648</name>
</gene>
<dbReference type="RefSeq" id="WP_175559999.1">
    <property type="nucleotide sequence ID" value="NZ_FOMG01000026.1"/>
</dbReference>
<dbReference type="NCBIfam" id="NF040919">
    <property type="entry name" value="Clostri_philic"/>
    <property type="match status" value="1"/>
</dbReference>
<evidence type="ECO:0000313" key="2">
    <source>
        <dbReference type="EMBL" id="SFD24304.1"/>
    </source>
</evidence>
<accession>A0A1I1QQA9</accession>
<sequence>MTNKEGAINPMQKGERRQRIHGNQNNVGNDKNEPEYKNFAGEPIKK</sequence>
<keyword evidence="3" id="KW-1185">Reference proteome</keyword>
<evidence type="ECO:0000256" key="1">
    <source>
        <dbReference type="SAM" id="MobiDB-lite"/>
    </source>
</evidence>